<keyword evidence="6 7" id="KW-0408">Iron</keyword>
<gene>
    <name evidence="11" type="ORF">LMG27177_06663</name>
</gene>
<keyword evidence="2 7" id="KW-0349">Heme</keyword>
<keyword evidence="12" id="KW-1185">Reference proteome</keyword>
<dbReference type="Gene3D" id="1.10.760.10">
    <property type="entry name" value="Cytochrome c-like domain"/>
    <property type="match status" value="2"/>
</dbReference>
<feature type="region of interest" description="Disordered" evidence="8">
    <location>
        <begin position="23"/>
        <end position="47"/>
    </location>
</feature>
<feature type="compositionally biased region" description="Low complexity" evidence="8">
    <location>
        <begin position="25"/>
        <end position="44"/>
    </location>
</feature>
<evidence type="ECO:0000313" key="12">
    <source>
        <dbReference type="Proteomes" id="UP000494252"/>
    </source>
</evidence>
<dbReference type="EMBL" id="CADIKI010000027">
    <property type="protein sequence ID" value="CAB3808854.1"/>
    <property type="molecule type" value="Genomic_DNA"/>
</dbReference>
<dbReference type="PROSITE" id="PS51007">
    <property type="entry name" value="CYTC"/>
    <property type="match status" value="1"/>
</dbReference>
<keyword evidence="3 7" id="KW-0479">Metal-binding</keyword>
<evidence type="ECO:0000313" key="11">
    <source>
        <dbReference type="EMBL" id="CAB3808854.1"/>
    </source>
</evidence>
<evidence type="ECO:0000256" key="8">
    <source>
        <dbReference type="SAM" id="MobiDB-lite"/>
    </source>
</evidence>
<organism evidence="11 12">
    <name type="scientific">Paraburkholderia fynbosensis</name>
    <dbReference type="NCBI Taxonomy" id="1200993"/>
    <lineage>
        <taxon>Bacteria</taxon>
        <taxon>Pseudomonadati</taxon>
        <taxon>Pseudomonadota</taxon>
        <taxon>Betaproteobacteria</taxon>
        <taxon>Burkholderiales</taxon>
        <taxon>Burkholderiaceae</taxon>
        <taxon>Paraburkholderia</taxon>
    </lineage>
</organism>
<evidence type="ECO:0000256" key="7">
    <source>
        <dbReference type="PROSITE-ProRule" id="PRU00433"/>
    </source>
</evidence>
<evidence type="ECO:0000256" key="3">
    <source>
        <dbReference type="ARBA" id="ARBA00022723"/>
    </source>
</evidence>
<dbReference type="PANTHER" id="PTHR30600">
    <property type="entry name" value="CYTOCHROME C PEROXIDASE-RELATED"/>
    <property type="match status" value="1"/>
</dbReference>
<dbReference type="InterPro" id="IPR004852">
    <property type="entry name" value="Di-haem_cyt_c_peroxidsae"/>
</dbReference>
<dbReference type="GO" id="GO:0030313">
    <property type="term" value="C:cell envelope"/>
    <property type="evidence" value="ECO:0007669"/>
    <property type="project" value="UniProtKB-SubCell"/>
</dbReference>
<dbReference type="RefSeq" id="WP_175165709.1">
    <property type="nucleotide sequence ID" value="NZ_CADIKI010000027.1"/>
</dbReference>
<feature type="chain" id="PRO_5027033817" description="Cytochrome c domain-containing protein" evidence="9">
    <location>
        <begin position="21"/>
        <end position="494"/>
    </location>
</feature>
<proteinExistence type="predicted"/>
<name>A0A6J5GXI4_9BURK</name>
<evidence type="ECO:0000256" key="5">
    <source>
        <dbReference type="ARBA" id="ARBA00023002"/>
    </source>
</evidence>
<evidence type="ECO:0000259" key="10">
    <source>
        <dbReference type="PROSITE" id="PS51007"/>
    </source>
</evidence>
<evidence type="ECO:0000256" key="1">
    <source>
        <dbReference type="ARBA" id="ARBA00004196"/>
    </source>
</evidence>
<keyword evidence="4 9" id="KW-0732">Signal</keyword>
<dbReference type="InterPro" id="IPR036909">
    <property type="entry name" value="Cyt_c-like_dom_sf"/>
</dbReference>
<dbReference type="Pfam" id="PF03150">
    <property type="entry name" value="CCP_MauG"/>
    <property type="match status" value="1"/>
</dbReference>
<reference evidence="11 12" key="1">
    <citation type="submission" date="2020-04" db="EMBL/GenBank/DDBJ databases">
        <authorList>
            <person name="De Canck E."/>
        </authorList>
    </citation>
    <scope>NUCLEOTIDE SEQUENCE [LARGE SCALE GENOMIC DNA]</scope>
    <source>
        <strain evidence="11 12">LMG 27177</strain>
    </source>
</reference>
<comment type="subcellular location">
    <subcellularLocation>
        <location evidence="1">Cell envelope</location>
    </subcellularLocation>
</comment>
<dbReference type="GO" id="GO:0020037">
    <property type="term" value="F:heme binding"/>
    <property type="evidence" value="ECO:0007669"/>
    <property type="project" value="InterPro"/>
</dbReference>
<protein>
    <recommendedName>
        <fullName evidence="10">Cytochrome c domain-containing protein</fullName>
    </recommendedName>
</protein>
<evidence type="ECO:0000256" key="2">
    <source>
        <dbReference type="ARBA" id="ARBA00022617"/>
    </source>
</evidence>
<evidence type="ECO:0000256" key="4">
    <source>
        <dbReference type="ARBA" id="ARBA00022729"/>
    </source>
</evidence>
<accession>A0A6J5GXI4</accession>
<feature type="domain" description="Cytochrome c" evidence="10">
    <location>
        <begin position="55"/>
        <end position="162"/>
    </location>
</feature>
<dbReference type="Proteomes" id="UP000494252">
    <property type="component" value="Unassembled WGS sequence"/>
</dbReference>
<dbReference type="GO" id="GO:0004130">
    <property type="term" value="F:cytochrome-c peroxidase activity"/>
    <property type="evidence" value="ECO:0007669"/>
    <property type="project" value="TreeGrafter"/>
</dbReference>
<dbReference type="SUPFAM" id="SSF46626">
    <property type="entry name" value="Cytochrome c"/>
    <property type="match status" value="2"/>
</dbReference>
<dbReference type="PROSITE" id="PS51257">
    <property type="entry name" value="PROKAR_LIPOPROTEIN"/>
    <property type="match status" value="1"/>
</dbReference>
<dbReference type="InterPro" id="IPR009056">
    <property type="entry name" value="Cyt_c-like_dom"/>
</dbReference>
<dbReference type="GO" id="GO:0009055">
    <property type="term" value="F:electron transfer activity"/>
    <property type="evidence" value="ECO:0007669"/>
    <property type="project" value="InterPro"/>
</dbReference>
<evidence type="ECO:0000256" key="6">
    <source>
        <dbReference type="ARBA" id="ARBA00023004"/>
    </source>
</evidence>
<dbReference type="GO" id="GO:0046872">
    <property type="term" value="F:metal ion binding"/>
    <property type="evidence" value="ECO:0007669"/>
    <property type="project" value="UniProtKB-KW"/>
</dbReference>
<feature type="compositionally biased region" description="Low complexity" evidence="8">
    <location>
        <begin position="435"/>
        <end position="449"/>
    </location>
</feature>
<dbReference type="InterPro" id="IPR051395">
    <property type="entry name" value="Cytochrome_c_Peroxidase/MauG"/>
</dbReference>
<dbReference type="PANTHER" id="PTHR30600:SF10">
    <property type="entry name" value="BLL6722 PROTEIN"/>
    <property type="match status" value="1"/>
</dbReference>
<sequence>MRKISVGVICALSLILTACGGGGSDSSSSSTSGSGSNPPTSGSSVAPPATVKLSAAAQVGQQLFFDQNLSGGKNMSCASCHSPQYAYGPPNSLSVQLGSDPSLEGQRAVPSLRYKSMTPPYNDVADNPDGITQNAPGGGFMLDGRATTLATQTALPLLNPLEMNNASPAAVVQTVKDASYAALFQQAFGANVLSDANATFTDVGLALQAYQQEDPSFQPYASKFDLYLSNKVGGTLTAAEMRGLQLFNDTDHGAGCVACHYAGANFNGSVALMTDFTYQAIGAPRNDKQISDNPDPIPSNNDTSYYDMGLCGPLNNIHTPGTPSSGAGPDSFTGVNVPDPYCGRFKVPTLRNVATRSVFFHNGVFHSLVQVLNFYNTRDTNPEYWYPSTGGDTSQMTQNPSFALFPTAASGATAQAFNDLPVAYQGNIDEELPMGQGQTDAGGTTAADGAKPRAVHSTPQLTQQNIADLVCFLNTLTDGYQPPATPPTSGACVN</sequence>
<feature type="signal peptide" evidence="9">
    <location>
        <begin position="1"/>
        <end position="20"/>
    </location>
</feature>
<feature type="region of interest" description="Disordered" evidence="8">
    <location>
        <begin position="431"/>
        <end position="459"/>
    </location>
</feature>
<evidence type="ECO:0000256" key="9">
    <source>
        <dbReference type="SAM" id="SignalP"/>
    </source>
</evidence>
<keyword evidence="5" id="KW-0560">Oxidoreductase</keyword>
<dbReference type="AlphaFoldDB" id="A0A6J5GXI4"/>